<gene>
    <name evidence="2" type="ORF">HP550_05160</name>
</gene>
<dbReference type="AlphaFoldDB" id="A0A7Y5ZYW1"/>
<organism evidence="2 3">
    <name type="scientific">Cellulomonas humilata</name>
    <dbReference type="NCBI Taxonomy" id="144055"/>
    <lineage>
        <taxon>Bacteria</taxon>
        <taxon>Bacillati</taxon>
        <taxon>Actinomycetota</taxon>
        <taxon>Actinomycetes</taxon>
        <taxon>Micrococcales</taxon>
        <taxon>Cellulomonadaceae</taxon>
        <taxon>Cellulomonas</taxon>
    </lineage>
</organism>
<comment type="caution">
    <text evidence="2">The sequence shown here is derived from an EMBL/GenBank/DDBJ whole genome shotgun (WGS) entry which is preliminary data.</text>
</comment>
<name>A0A7Y5ZYW1_9CELL</name>
<sequence length="212" mass="21790">MTTTSADLFPPDQHSNPRWVARCIGLLVLWAVWTFAIAAVLLLTGTAGKPSDWVVAVVAMLSALAPTWLVVRAARRRWTLMAGSAVVLLALGLALGTLGGPSLARMTSVGASLPVATGAQLMTTSSVENALCMQECSRVVHLYAVPDPGAAQAEVGVGLVADGWRAENAGGFCRDGFGVAFVDGADSAVVDPPAAPTGLELLSIVITDCGHI</sequence>
<evidence type="ECO:0000313" key="3">
    <source>
        <dbReference type="Proteomes" id="UP000565724"/>
    </source>
</evidence>
<accession>A0A7Y5ZYW1</accession>
<reference evidence="2 3" key="1">
    <citation type="submission" date="2020-05" db="EMBL/GenBank/DDBJ databases">
        <title>Genome Sequencing of Type Strains.</title>
        <authorList>
            <person name="Lemaire J.F."/>
            <person name="Inderbitzin P."/>
            <person name="Gregorio O.A."/>
            <person name="Collins S.B."/>
            <person name="Wespe N."/>
            <person name="Knight-Connoni V."/>
        </authorList>
    </citation>
    <scope>NUCLEOTIDE SEQUENCE [LARGE SCALE GENOMIC DNA]</scope>
    <source>
        <strain evidence="2 3">ATCC 25174</strain>
    </source>
</reference>
<proteinExistence type="predicted"/>
<keyword evidence="1" id="KW-0472">Membrane</keyword>
<evidence type="ECO:0000256" key="1">
    <source>
        <dbReference type="SAM" id="Phobius"/>
    </source>
</evidence>
<dbReference type="Proteomes" id="UP000565724">
    <property type="component" value="Unassembled WGS sequence"/>
</dbReference>
<keyword evidence="1" id="KW-1133">Transmembrane helix</keyword>
<dbReference type="EMBL" id="JABMCI010000053">
    <property type="protein sequence ID" value="NUU16636.1"/>
    <property type="molecule type" value="Genomic_DNA"/>
</dbReference>
<feature type="transmembrane region" description="Helical" evidence="1">
    <location>
        <begin position="23"/>
        <end position="47"/>
    </location>
</feature>
<keyword evidence="3" id="KW-1185">Reference proteome</keyword>
<feature type="transmembrane region" description="Helical" evidence="1">
    <location>
        <begin position="78"/>
        <end position="98"/>
    </location>
</feature>
<evidence type="ECO:0000313" key="2">
    <source>
        <dbReference type="EMBL" id="NUU16636.1"/>
    </source>
</evidence>
<dbReference type="RefSeq" id="WP_175346520.1">
    <property type="nucleotide sequence ID" value="NZ_JABMCI010000053.1"/>
</dbReference>
<protein>
    <submittedName>
        <fullName evidence="2">Uncharacterized protein</fullName>
    </submittedName>
</protein>
<feature type="transmembrane region" description="Helical" evidence="1">
    <location>
        <begin position="53"/>
        <end position="71"/>
    </location>
</feature>
<keyword evidence="1" id="KW-0812">Transmembrane</keyword>